<dbReference type="SMART" id="SM00546">
    <property type="entry name" value="CUE"/>
    <property type="match status" value="1"/>
</dbReference>
<feature type="compositionally biased region" description="Basic and acidic residues" evidence="1">
    <location>
        <begin position="1433"/>
        <end position="1469"/>
    </location>
</feature>
<dbReference type="Proteomes" id="UP001157974">
    <property type="component" value="Unassembled WGS sequence"/>
</dbReference>
<keyword evidence="4" id="KW-1185">Reference proteome</keyword>
<dbReference type="InterPro" id="IPR022155">
    <property type="entry name" value="DUF3684"/>
</dbReference>
<organism evidence="3 4">
    <name type="scientific">Rhodosorus marinus</name>
    <dbReference type="NCBI Taxonomy" id="101924"/>
    <lineage>
        <taxon>Eukaryota</taxon>
        <taxon>Rhodophyta</taxon>
        <taxon>Stylonematophyceae</taxon>
        <taxon>Stylonematales</taxon>
        <taxon>Stylonemataceae</taxon>
        <taxon>Rhodosorus</taxon>
    </lineage>
</organism>
<evidence type="ECO:0000313" key="3">
    <source>
        <dbReference type="EMBL" id="KAJ8903755.1"/>
    </source>
</evidence>
<feature type="region of interest" description="Disordered" evidence="1">
    <location>
        <begin position="398"/>
        <end position="421"/>
    </location>
</feature>
<dbReference type="EMBL" id="JAMWBK010000006">
    <property type="protein sequence ID" value="KAJ8903755.1"/>
    <property type="molecule type" value="Genomic_DNA"/>
</dbReference>
<protein>
    <recommendedName>
        <fullName evidence="2">CUE domain-containing protein</fullName>
    </recommendedName>
</protein>
<feature type="region of interest" description="Disordered" evidence="1">
    <location>
        <begin position="1424"/>
        <end position="1575"/>
    </location>
</feature>
<comment type="caution">
    <text evidence="3">The sequence shown here is derived from an EMBL/GenBank/DDBJ whole genome shotgun (WGS) entry which is preliminary data.</text>
</comment>
<evidence type="ECO:0000259" key="2">
    <source>
        <dbReference type="PROSITE" id="PS51140"/>
    </source>
</evidence>
<dbReference type="PROSITE" id="PS51140">
    <property type="entry name" value="CUE"/>
    <property type="match status" value="1"/>
</dbReference>
<dbReference type="PANTHER" id="PTHR47839:SF1">
    <property type="entry name" value="DOMAIN PROTEIN, PUTATIVE (AFU_ORTHOLOGUE AFUA_6G04830)-RELATED"/>
    <property type="match status" value="1"/>
</dbReference>
<dbReference type="Pfam" id="PF25794">
    <property type="entry name" value="SACS"/>
    <property type="match status" value="1"/>
</dbReference>
<dbReference type="GO" id="GO:0043130">
    <property type="term" value="F:ubiquitin binding"/>
    <property type="evidence" value="ECO:0007669"/>
    <property type="project" value="InterPro"/>
</dbReference>
<feature type="compositionally biased region" description="Low complexity" evidence="1">
    <location>
        <begin position="1475"/>
        <end position="1497"/>
    </location>
</feature>
<feature type="region of interest" description="Disordered" evidence="1">
    <location>
        <begin position="1341"/>
        <end position="1390"/>
    </location>
</feature>
<evidence type="ECO:0000313" key="4">
    <source>
        <dbReference type="Proteomes" id="UP001157974"/>
    </source>
</evidence>
<proteinExistence type="predicted"/>
<dbReference type="Pfam" id="PF12449">
    <property type="entry name" value="DUF3684"/>
    <property type="match status" value="2"/>
</dbReference>
<feature type="compositionally biased region" description="Polar residues" evidence="1">
    <location>
        <begin position="398"/>
        <end position="408"/>
    </location>
</feature>
<reference evidence="3 4" key="1">
    <citation type="journal article" date="2023" name="Nat. Commun.">
        <title>Origin of minicircular mitochondrial genomes in red algae.</title>
        <authorList>
            <person name="Lee Y."/>
            <person name="Cho C.H."/>
            <person name="Lee Y.M."/>
            <person name="Park S.I."/>
            <person name="Yang J.H."/>
            <person name="West J.A."/>
            <person name="Bhattacharya D."/>
            <person name="Yoon H.S."/>
        </authorList>
    </citation>
    <scope>NUCLEOTIDE SEQUENCE [LARGE SCALE GENOMIC DNA]</scope>
    <source>
        <strain evidence="3 4">CCMP1338</strain>
        <tissue evidence="3">Whole cell</tissue>
    </source>
</reference>
<dbReference type="InterPro" id="IPR003892">
    <property type="entry name" value="CUE"/>
</dbReference>
<feature type="compositionally biased region" description="Polar residues" evidence="1">
    <location>
        <begin position="1559"/>
        <end position="1571"/>
    </location>
</feature>
<feature type="compositionally biased region" description="Basic and acidic residues" evidence="1">
    <location>
        <begin position="1532"/>
        <end position="1544"/>
    </location>
</feature>
<dbReference type="Gene3D" id="3.30.565.10">
    <property type="entry name" value="Histidine kinase-like ATPase, C-terminal domain"/>
    <property type="match status" value="1"/>
</dbReference>
<name>A0AAV8UMG6_9RHOD</name>
<dbReference type="CDD" id="cd14279">
    <property type="entry name" value="CUE"/>
    <property type="match status" value="1"/>
</dbReference>
<dbReference type="InterPro" id="IPR036890">
    <property type="entry name" value="HATPase_C_sf"/>
</dbReference>
<feature type="domain" description="CUE" evidence="2">
    <location>
        <begin position="1390"/>
        <end position="1433"/>
    </location>
</feature>
<accession>A0AAV8UMG6</accession>
<dbReference type="SUPFAM" id="SSF55874">
    <property type="entry name" value="ATPase domain of HSP90 chaperone/DNA topoisomerase II/histidine kinase"/>
    <property type="match status" value="1"/>
</dbReference>
<gene>
    <name evidence="3" type="ORF">NDN08_000290</name>
</gene>
<evidence type="ECO:0000256" key="1">
    <source>
        <dbReference type="SAM" id="MobiDB-lite"/>
    </source>
</evidence>
<feature type="compositionally biased region" description="Polar residues" evidence="1">
    <location>
        <begin position="1498"/>
        <end position="1509"/>
    </location>
</feature>
<sequence>MTSLDGLSRLRERATAQGIREDVRVNQRHLVDKILARYSGESVVWRELIQNSDDAGATEAQIEFRTSGGDQQVTTCIYKNNGKQFKDEDWHRLRSIAEGNPDESKIGFFGVGFYAVFSISEEPMVVSGGSCMVFGWDKDSLYCRIMSTQDTETDGWTTFVLPSRDAFPVPKIEDIGSFASSCLTFSRHVRTIRIFVNQKEVVAVRRKQENEMDTTKKIRPLIVKTPRKLLSVVSSSVREFSVVASVETGTDRLEARLFTAIVKTSVPWKLSEQMERVTKKKPPRELQIAFVAEKSGVTEKPEDSQEKGGTAASMTQSIVPKLGRGRVFIGFPTHQTTGAGVHLSAPLIPTVERESVDFVQPALTIWNSELLFLAGSILRGSYEQLMGEVSAEFELQKRNQGLRPSTESVEPASAVGTREAKKEKQRTGFAGMFLNGLKTLMTDSIGVDLNRWSAEHELQLEMQKLLPAERAAVMLMKTHTFIGSTPDKRVGELLLQGFLSHPRAVSVITEVGARPASEARVPNNGMEEFAVRCPVVKKTVAQACFQMMELLSSRGGLNPLRLEELVHDLELQVLSVDKFLRLCKWWSRFQQRDTSCRSMGQRLKSSIIVSMNNAEPLALGSFKYVLSPKSGIPAELSIPSDVLPRSLGDLVVSSWRELKFMEWFDMLPFENWAKFACEQILADEGQRSSHELVLKSFNAYYTRLPAREREAFGTQLRVKLENVAFLETSMGLKSPPDSYLSSVVLFDDLPRASTAACSRSLLVALGVRDHVDLEVVFSRLDSLKWDPVALIRYLASVQGSFSGDEWRRLRLTPFLPVRLGPGAEQRSHGTASELFVPDQSLFDLGFLTLEWSDKKAYKTSSLEGRFLHQLGVREHPSAAEIIDLTVQFGLRNRASLVKAIEYLAAHVDTLYAAEYFPSTVKREFLPTQRSGTAKLDYPGSCFTAHTPACMGFAVVDSDLRAAATTLGVKDHPSADEILLRARIIFEKEFPRTVKEIYDYLSARSGTFERSHWSELSRVIRIPVHSQENNPESATWLKPSQVFFEDQMNGPMNAGRPYSTLFPYVDFGASANALLRNCGVRDIPSVVEIAQHVISDPKVVLDKVGNEATYLALLKEIAVNFDSIPQALRSSMLKKSFLLGFVKENSPKFCRPAECSLVDDTILLQLFEPVNAPLDSTLESFYEKLGSKWLSKEVTREYQVVGEGGETTLTQAVRERILERAPLLLTDSSGKESRKLKAGAAKLLTEERLRVKQVSSITCLLRFRGRVKTQPVTCCSKGALTLLILKDFDMFDVSHVLGTNLFERNRLEDSLLITTILETSISALKSRGFPVNRLSVDDAALDAPRTHSRGPARSESLAEENVPRPGVEGVSQAKASPGNGDGQRGNAKDAQVQGQLEILRSMFPDADEEFISKILREQKGDPLRAANDILSRGDYPRKDSRTSATGENKDTGDAPVRGDVRPPQRVESVRGKTSQKSSGSSKFGKFASSFKKAFSAGSTGSPVISSTSRGGTPEITGDRTSSLPAEGPGSSAECKRDDGALHKPDPTALSNSLKKAVSLSGPQRGNSIQAQGKTIARPPRSIESNCEVIPGHDLVAMQAPAEILRRCLKTFRTKAVSEESFQPLWATCLSFSKLLLELGTQVFNLNAKALCIVYEPGGKTIAFNSSDNHALHFNLYYFIALEHELLSRGRQPYVYWYMVYCHELAHNIVGPHDEVHEFYFQSFADNYFDPLMDFFKSSGRLG</sequence>
<dbReference type="NCBIfam" id="NF047352">
    <property type="entry name" value="P_loop_sacsin"/>
    <property type="match status" value="1"/>
</dbReference>
<dbReference type="PANTHER" id="PTHR47839">
    <property type="entry name" value="DOMAIN PROTEIN, PUTATIVE (AFU_ORTHOLOGUE AFUA_6G04830)-RELATED"/>
    <property type="match status" value="1"/>
</dbReference>
<dbReference type="InterPro" id="IPR058210">
    <property type="entry name" value="SACS/Nov_dom"/>
</dbReference>